<keyword evidence="6" id="KW-0460">Magnesium</keyword>
<evidence type="ECO:0000313" key="9">
    <source>
        <dbReference type="EMBL" id="VDM62743.1"/>
    </source>
</evidence>
<reference evidence="9 10" key="2">
    <citation type="submission" date="2018-11" db="EMBL/GenBank/DDBJ databases">
        <authorList>
            <consortium name="Pathogen Informatics"/>
        </authorList>
    </citation>
    <scope>NUCLEOTIDE SEQUENCE [LARGE SCALE GENOMIC DNA]</scope>
    <source>
        <strain evidence="9 10">Costa Rica</strain>
    </source>
</reference>
<keyword evidence="7" id="KW-0464">Manganese</keyword>
<comment type="cofactor">
    <cofactor evidence="1">
        <name>Mn(2+)</name>
        <dbReference type="ChEBI" id="CHEBI:29035"/>
    </cofactor>
</comment>
<evidence type="ECO:0000256" key="4">
    <source>
        <dbReference type="ARBA" id="ARBA00022723"/>
    </source>
</evidence>
<evidence type="ECO:0000313" key="10">
    <source>
        <dbReference type="Proteomes" id="UP000267027"/>
    </source>
</evidence>
<keyword evidence="4" id="KW-0479">Metal-binding</keyword>
<evidence type="ECO:0000256" key="3">
    <source>
        <dbReference type="ARBA" id="ARBA00005582"/>
    </source>
</evidence>
<organism evidence="11">
    <name type="scientific">Angiostrongylus costaricensis</name>
    <name type="common">Nematode worm</name>
    <dbReference type="NCBI Taxonomy" id="334426"/>
    <lineage>
        <taxon>Eukaryota</taxon>
        <taxon>Metazoa</taxon>
        <taxon>Ecdysozoa</taxon>
        <taxon>Nematoda</taxon>
        <taxon>Chromadorea</taxon>
        <taxon>Rhabditida</taxon>
        <taxon>Rhabditina</taxon>
        <taxon>Rhabditomorpha</taxon>
        <taxon>Strongyloidea</taxon>
        <taxon>Metastrongylidae</taxon>
        <taxon>Angiostrongylus</taxon>
    </lineage>
</organism>
<evidence type="ECO:0000313" key="11">
    <source>
        <dbReference type="WBParaSite" id="ACOC_0001115701-mRNA-1"/>
    </source>
</evidence>
<dbReference type="PANTHER" id="PTHR12318">
    <property type="entry name" value="TESTOSTERONE-REGULATED PROTEIN RP2"/>
    <property type="match status" value="1"/>
</dbReference>
<feature type="domain" description="Nudix hydrolase" evidence="8">
    <location>
        <begin position="3"/>
        <end position="174"/>
    </location>
</feature>
<comment type="similarity">
    <text evidence="3">Belongs to the Nudix hydrolase family.</text>
</comment>
<dbReference type="PROSITE" id="PS51462">
    <property type="entry name" value="NUDIX"/>
    <property type="match status" value="1"/>
</dbReference>
<dbReference type="WBParaSite" id="ACOC_0001115701-mRNA-1">
    <property type="protein sequence ID" value="ACOC_0001115701-mRNA-1"/>
    <property type="gene ID" value="ACOC_0001115701"/>
</dbReference>
<dbReference type="InterPro" id="IPR039121">
    <property type="entry name" value="NUDT19"/>
</dbReference>
<evidence type="ECO:0000256" key="7">
    <source>
        <dbReference type="ARBA" id="ARBA00023211"/>
    </source>
</evidence>
<comment type="cofactor">
    <cofactor evidence="2">
        <name>Mg(2+)</name>
        <dbReference type="ChEBI" id="CHEBI:18420"/>
    </cofactor>
</comment>
<dbReference type="STRING" id="334426.A0A158PLB4"/>
<dbReference type="GO" id="GO:0016818">
    <property type="term" value="F:hydrolase activity, acting on acid anhydrides, in phosphorus-containing anhydrides"/>
    <property type="evidence" value="ECO:0007669"/>
    <property type="project" value="InterPro"/>
</dbReference>
<dbReference type="Gene3D" id="3.90.79.10">
    <property type="entry name" value="Nucleoside Triphosphate Pyrophosphohydrolase"/>
    <property type="match status" value="1"/>
</dbReference>
<dbReference type="PANTHER" id="PTHR12318:SF0">
    <property type="entry name" value="ACYL-COENZYME A DIPHOSPHATASE NUDT19"/>
    <property type="match status" value="1"/>
</dbReference>
<dbReference type="GO" id="GO:0005739">
    <property type="term" value="C:mitochondrion"/>
    <property type="evidence" value="ECO:0007669"/>
    <property type="project" value="TreeGrafter"/>
</dbReference>
<evidence type="ECO:0000256" key="5">
    <source>
        <dbReference type="ARBA" id="ARBA00022801"/>
    </source>
</evidence>
<dbReference type="Proteomes" id="UP000267027">
    <property type="component" value="Unassembled WGS sequence"/>
</dbReference>
<protein>
    <submittedName>
        <fullName evidence="11">Nudix hydrolase domain-containing protein</fullName>
    </submittedName>
</protein>
<dbReference type="InterPro" id="IPR000086">
    <property type="entry name" value="NUDIX_hydrolase_dom"/>
</dbReference>
<reference evidence="11" key="1">
    <citation type="submission" date="2016-04" db="UniProtKB">
        <authorList>
            <consortium name="WormBaseParasite"/>
        </authorList>
    </citation>
    <scope>IDENTIFICATION</scope>
</reference>
<dbReference type="EMBL" id="UYYA01004624">
    <property type="protein sequence ID" value="VDM62743.1"/>
    <property type="molecule type" value="Genomic_DNA"/>
</dbReference>
<dbReference type="GO" id="GO:0046872">
    <property type="term" value="F:metal ion binding"/>
    <property type="evidence" value="ECO:0007669"/>
    <property type="project" value="UniProtKB-KW"/>
</dbReference>
<dbReference type="InterPro" id="IPR015797">
    <property type="entry name" value="NUDIX_hydrolase-like_dom_sf"/>
</dbReference>
<keyword evidence="5" id="KW-0378">Hydrolase</keyword>
<proteinExistence type="inferred from homology"/>
<accession>A0A158PLB4</accession>
<keyword evidence="10" id="KW-1185">Reference proteome</keyword>
<dbReference type="CDD" id="cd18870">
    <property type="entry name" value="NUDIX_AcylCoAdiphos_Nudt19"/>
    <property type="match status" value="1"/>
</dbReference>
<dbReference type="OrthoDB" id="1695362at2759"/>
<evidence type="ECO:0000256" key="6">
    <source>
        <dbReference type="ARBA" id="ARBA00022842"/>
    </source>
</evidence>
<dbReference type="SUPFAM" id="SSF55811">
    <property type="entry name" value="Nudix"/>
    <property type="match status" value="1"/>
</dbReference>
<dbReference type="AlphaFoldDB" id="A0A158PLB4"/>
<evidence type="ECO:0000259" key="8">
    <source>
        <dbReference type="PROSITE" id="PS51462"/>
    </source>
</evidence>
<dbReference type="Pfam" id="PF00293">
    <property type="entry name" value="NUDIX"/>
    <property type="match status" value="1"/>
</dbReference>
<gene>
    <name evidence="9" type="ORF">ACOC_LOCUS11158</name>
</gene>
<name>A0A158PLB4_ANGCS</name>
<evidence type="ECO:0000256" key="2">
    <source>
        <dbReference type="ARBA" id="ARBA00001946"/>
    </source>
</evidence>
<evidence type="ECO:0000256" key="1">
    <source>
        <dbReference type="ARBA" id="ARBA00001936"/>
    </source>
</evidence>
<sequence>MVAWRNAASIIVVSRSTRRVLVMRRGAGAKFMPNAVVFPGGVAADSDKLLGPPTKIAALRELFEETGLILGQKDSAATSQELHELQRKTKVDANSFKLVCPSPPVDELIEWNIWLTPAGYKQRYMTSFFLAEYDGEPDIRMCEEEMSYYIWIDPKECLEKASNGEFILPPPQVYELTRISQIPIEKVRKYGNTTHVLCPQQVEWPNGSHISGLLPGDHLYIGKTDFKEDRYHQPPRKLSSDAIQVDIAKPTHRVEYRKNPLYAECKVFMHNLLSPYCNDFHQFNTRYSEHKQCSRL</sequence>
<dbReference type="OMA" id="WSIWRTP"/>